<dbReference type="AlphaFoldDB" id="A0A840YCP6"/>
<protein>
    <submittedName>
        <fullName evidence="3">Uncharacterized protein (DUF2147 family)</fullName>
    </submittedName>
</protein>
<dbReference type="Proteomes" id="UP000527143">
    <property type="component" value="Unassembled WGS sequence"/>
</dbReference>
<organism evidence="3 4">
    <name type="scientific">Sphingomonas xinjiangensis</name>
    <dbReference type="NCBI Taxonomy" id="643568"/>
    <lineage>
        <taxon>Bacteria</taxon>
        <taxon>Pseudomonadati</taxon>
        <taxon>Pseudomonadota</taxon>
        <taxon>Alphaproteobacteria</taxon>
        <taxon>Sphingomonadales</taxon>
        <taxon>Sphingomonadaceae</taxon>
        <taxon>Sphingomonas</taxon>
    </lineage>
</organism>
<sequence>MIALLLALLAPAPLQAAPPELSQTVWQNPRNSVHVRFEPCGAQLCGTVIWASDKAIADAARGSSQPLVGTRIFRDFRPAQAGVWRGRVYVPDLATTFSGRITVEGDRLIGRGCLIAGLGCKSQTWSRVR</sequence>
<feature type="chain" id="PRO_5032623700" evidence="1">
    <location>
        <begin position="17"/>
        <end position="129"/>
    </location>
</feature>
<gene>
    <name evidence="3" type="ORF">FHT02_002398</name>
</gene>
<name>A0A840YCP6_9SPHN</name>
<dbReference type="Pfam" id="PF09917">
    <property type="entry name" value="DUF2147"/>
    <property type="match status" value="1"/>
</dbReference>
<proteinExistence type="predicted"/>
<accession>A0A840YCP6</accession>
<dbReference type="PANTHER" id="PTHR36919">
    <property type="entry name" value="BLR1215 PROTEIN"/>
    <property type="match status" value="1"/>
</dbReference>
<keyword evidence="4" id="KW-1185">Reference proteome</keyword>
<comment type="caution">
    <text evidence="3">The sequence shown here is derived from an EMBL/GenBank/DDBJ whole genome shotgun (WGS) entry which is preliminary data.</text>
</comment>
<dbReference type="Gene3D" id="2.40.128.520">
    <property type="match status" value="1"/>
</dbReference>
<reference evidence="3 4" key="1">
    <citation type="submission" date="2020-08" db="EMBL/GenBank/DDBJ databases">
        <title>Genomic Encyclopedia of Type Strains, Phase IV (KMG-IV): sequencing the most valuable type-strain genomes for metagenomic binning, comparative biology and taxonomic classification.</title>
        <authorList>
            <person name="Goeker M."/>
        </authorList>
    </citation>
    <scope>NUCLEOTIDE SEQUENCE [LARGE SCALE GENOMIC DNA]</scope>
    <source>
        <strain evidence="3 4">DSM 26736</strain>
    </source>
</reference>
<dbReference type="EMBL" id="JACIJF010000006">
    <property type="protein sequence ID" value="MBB5711157.1"/>
    <property type="molecule type" value="Genomic_DNA"/>
</dbReference>
<dbReference type="RefSeq" id="WP_184087734.1">
    <property type="nucleotide sequence ID" value="NZ_JACIJF010000006.1"/>
</dbReference>
<evidence type="ECO:0000313" key="3">
    <source>
        <dbReference type="EMBL" id="MBB5711157.1"/>
    </source>
</evidence>
<feature type="domain" description="DUF2147" evidence="2">
    <location>
        <begin position="25"/>
        <end position="127"/>
    </location>
</feature>
<feature type="signal peptide" evidence="1">
    <location>
        <begin position="1"/>
        <end position="16"/>
    </location>
</feature>
<dbReference type="PANTHER" id="PTHR36919:SF2">
    <property type="entry name" value="BLL6627 PROTEIN"/>
    <property type="match status" value="1"/>
</dbReference>
<evidence type="ECO:0000259" key="2">
    <source>
        <dbReference type="Pfam" id="PF09917"/>
    </source>
</evidence>
<evidence type="ECO:0000256" key="1">
    <source>
        <dbReference type="SAM" id="SignalP"/>
    </source>
</evidence>
<dbReference type="InterPro" id="IPR019223">
    <property type="entry name" value="DUF2147"/>
</dbReference>
<keyword evidence="1" id="KW-0732">Signal</keyword>
<evidence type="ECO:0000313" key="4">
    <source>
        <dbReference type="Proteomes" id="UP000527143"/>
    </source>
</evidence>